<organism evidence="2 3">
    <name type="scientific">Armatimonas rosea</name>
    <dbReference type="NCBI Taxonomy" id="685828"/>
    <lineage>
        <taxon>Bacteria</taxon>
        <taxon>Bacillati</taxon>
        <taxon>Armatimonadota</taxon>
        <taxon>Armatimonadia</taxon>
        <taxon>Armatimonadales</taxon>
        <taxon>Armatimonadaceae</taxon>
        <taxon>Armatimonas</taxon>
    </lineage>
</organism>
<comment type="caution">
    <text evidence="2">The sequence shown here is derived from an EMBL/GenBank/DDBJ whole genome shotgun (WGS) entry which is preliminary data.</text>
</comment>
<name>A0A7W9SNZ2_ARMRO</name>
<dbReference type="AlphaFoldDB" id="A0A7W9SNZ2"/>
<sequence length="281" mass="30650">MTRSQALACLTLLCGSLVRADEPQKTGWPLTEAERAYVLKPEYERRPGADEKKHLPALWPSTPSAGFWGGTSWLDTHAKLVDYVKANQGPVDVLLVGDSLTQQWGTSWARHFGSYKTVNIGIGGDKTQNVLWRLDHGGVEGLQPRLIVLMIGNNNMFFTPETGVEAAAKGVKACVENLRAKFPKAEVIVAKILPAHAPGNAFYEDIKKTNAALDPLKLESDPKVHVLDLWSDFTSASGTLKPGLFTPDNIHLTPEGYAVYAERLKPLLEKALAGKGRGAKE</sequence>
<dbReference type="PANTHER" id="PTHR30383">
    <property type="entry name" value="THIOESTERASE 1/PROTEASE 1/LYSOPHOSPHOLIPASE L1"/>
    <property type="match status" value="1"/>
</dbReference>
<accession>A0A7W9SNZ2</accession>
<dbReference type="InterPro" id="IPR013830">
    <property type="entry name" value="SGNH_hydro"/>
</dbReference>
<dbReference type="Proteomes" id="UP000520814">
    <property type="component" value="Unassembled WGS sequence"/>
</dbReference>
<evidence type="ECO:0000259" key="1">
    <source>
        <dbReference type="Pfam" id="PF13472"/>
    </source>
</evidence>
<keyword evidence="3" id="KW-1185">Reference proteome</keyword>
<proteinExistence type="predicted"/>
<dbReference type="GO" id="GO:0004622">
    <property type="term" value="F:phosphatidylcholine lysophospholipase activity"/>
    <property type="evidence" value="ECO:0007669"/>
    <property type="project" value="TreeGrafter"/>
</dbReference>
<gene>
    <name evidence="2" type="ORF">HNQ39_001911</name>
</gene>
<dbReference type="InterPro" id="IPR051532">
    <property type="entry name" value="Ester_Hydrolysis_Enzymes"/>
</dbReference>
<dbReference type="EMBL" id="JACHGW010000002">
    <property type="protein sequence ID" value="MBB6050120.1"/>
    <property type="molecule type" value="Genomic_DNA"/>
</dbReference>
<feature type="domain" description="SGNH hydrolase-type esterase" evidence="1">
    <location>
        <begin position="96"/>
        <end position="259"/>
    </location>
</feature>
<dbReference type="Pfam" id="PF13472">
    <property type="entry name" value="Lipase_GDSL_2"/>
    <property type="match status" value="1"/>
</dbReference>
<evidence type="ECO:0000313" key="2">
    <source>
        <dbReference type="EMBL" id="MBB6050120.1"/>
    </source>
</evidence>
<evidence type="ECO:0000313" key="3">
    <source>
        <dbReference type="Proteomes" id="UP000520814"/>
    </source>
</evidence>
<dbReference type="RefSeq" id="WP_184194454.1">
    <property type="nucleotide sequence ID" value="NZ_JACHGW010000002.1"/>
</dbReference>
<dbReference type="SUPFAM" id="SSF52266">
    <property type="entry name" value="SGNH hydrolase"/>
    <property type="match status" value="1"/>
</dbReference>
<dbReference type="Gene3D" id="3.40.50.1110">
    <property type="entry name" value="SGNH hydrolase"/>
    <property type="match status" value="1"/>
</dbReference>
<reference evidence="2 3" key="1">
    <citation type="submission" date="2020-08" db="EMBL/GenBank/DDBJ databases">
        <title>Genomic Encyclopedia of Type Strains, Phase IV (KMG-IV): sequencing the most valuable type-strain genomes for metagenomic binning, comparative biology and taxonomic classification.</title>
        <authorList>
            <person name="Goeker M."/>
        </authorList>
    </citation>
    <scope>NUCLEOTIDE SEQUENCE [LARGE SCALE GENOMIC DNA]</scope>
    <source>
        <strain evidence="2 3">DSM 23562</strain>
    </source>
</reference>
<dbReference type="PANTHER" id="PTHR30383:SF5">
    <property type="entry name" value="SGNH HYDROLASE-TYPE ESTERASE DOMAIN-CONTAINING PROTEIN"/>
    <property type="match status" value="1"/>
</dbReference>
<dbReference type="InterPro" id="IPR036514">
    <property type="entry name" value="SGNH_hydro_sf"/>
</dbReference>
<protein>
    <submittedName>
        <fullName evidence="2">Lysophospholipase L1-like esterase</fullName>
    </submittedName>
</protein>